<organism evidence="1 2">
    <name type="scientific">Dreissena polymorpha</name>
    <name type="common">Zebra mussel</name>
    <name type="synonym">Mytilus polymorpha</name>
    <dbReference type="NCBI Taxonomy" id="45954"/>
    <lineage>
        <taxon>Eukaryota</taxon>
        <taxon>Metazoa</taxon>
        <taxon>Spiralia</taxon>
        <taxon>Lophotrochozoa</taxon>
        <taxon>Mollusca</taxon>
        <taxon>Bivalvia</taxon>
        <taxon>Autobranchia</taxon>
        <taxon>Heteroconchia</taxon>
        <taxon>Euheterodonta</taxon>
        <taxon>Imparidentia</taxon>
        <taxon>Neoheterodontei</taxon>
        <taxon>Myida</taxon>
        <taxon>Dreissenoidea</taxon>
        <taxon>Dreissenidae</taxon>
        <taxon>Dreissena</taxon>
    </lineage>
</organism>
<dbReference type="EMBL" id="JAIWYP010000016">
    <property type="protein sequence ID" value="KAH3694398.1"/>
    <property type="molecule type" value="Genomic_DNA"/>
</dbReference>
<name>A0A9D3Y5T5_DREPO</name>
<evidence type="ECO:0000313" key="2">
    <source>
        <dbReference type="Proteomes" id="UP000828390"/>
    </source>
</evidence>
<dbReference type="AlphaFoldDB" id="A0A9D3Y5T5"/>
<proteinExistence type="predicted"/>
<protein>
    <submittedName>
        <fullName evidence="1">Uncharacterized protein</fullName>
    </submittedName>
</protein>
<keyword evidence="2" id="KW-1185">Reference proteome</keyword>
<gene>
    <name evidence="1" type="ORF">DPMN_081838</name>
</gene>
<reference evidence="1" key="1">
    <citation type="journal article" date="2019" name="bioRxiv">
        <title>The Genome of the Zebra Mussel, Dreissena polymorpha: A Resource for Invasive Species Research.</title>
        <authorList>
            <person name="McCartney M.A."/>
            <person name="Auch B."/>
            <person name="Kono T."/>
            <person name="Mallez S."/>
            <person name="Zhang Y."/>
            <person name="Obille A."/>
            <person name="Becker A."/>
            <person name="Abrahante J.E."/>
            <person name="Garbe J."/>
            <person name="Badalamenti J.P."/>
            <person name="Herman A."/>
            <person name="Mangelson H."/>
            <person name="Liachko I."/>
            <person name="Sullivan S."/>
            <person name="Sone E.D."/>
            <person name="Koren S."/>
            <person name="Silverstein K.A.T."/>
            <person name="Beckman K.B."/>
            <person name="Gohl D.M."/>
        </authorList>
    </citation>
    <scope>NUCLEOTIDE SEQUENCE</scope>
    <source>
        <strain evidence="1">Duluth1</strain>
        <tissue evidence="1">Whole animal</tissue>
    </source>
</reference>
<comment type="caution">
    <text evidence="1">The sequence shown here is derived from an EMBL/GenBank/DDBJ whole genome shotgun (WGS) entry which is preliminary data.</text>
</comment>
<dbReference type="Proteomes" id="UP000828390">
    <property type="component" value="Unassembled WGS sequence"/>
</dbReference>
<reference evidence="1" key="2">
    <citation type="submission" date="2020-11" db="EMBL/GenBank/DDBJ databases">
        <authorList>
            <person name="McCartney M.A."/>
            <person name="Auch B."/>
            <person name="Kono T."/>
            <person name="Mallez S."/>
            <person name="Becker A."/>
            <person name="Gohl D.M."/>
            <person name="Silverstein K.A.T."/>
            <person name="Koren S."/>
            <person name="Bechman K.B."/>
            <person name="Herman A."/>
            <person name="Abrahante J.E."/>
            <person name="Garbe J."/>
        </authorList>
    </citation>
    <scope>NUCLEOTIDE SEQUENCE</scope>
    <source>
        <strain evidence="1">Duluth1</strain>
        <tissue evidence="1">Whole animal</tissue>
    </source>
</reference>
<evidence type="ECO:0000313" key="1">
    <source>
        <dbReference type="EMBL" id="KAH3694398.1"/>
    </source>
</evidence>
<sequence length="53" mass="6502">MNSTAFQSIKYVYEDESRETNNIMNILGYGPEIRQKRRDSYKERDRLRNTWNN</sequence>
<accession>A0A9D3Y5T5</accession>